<protein>
    <submittedName>
        <fullName evidence="1">Uncharacterized protein (DUF1697 family)</fullName>
    </submittedName>
</protein>
<gene>
    <name evidence="1" type="ORF">LY60_01449</name>
</gene>
<accession>A0A562JFL9</accession>
<reference evidence="1 2" key="1">
    <citation type="submission" date="2019-07" db="EMBL/GenBank/DDBJ databases">
        <title>Genomic Encyclopedia of Type Strains, Phase I: the one thousand microbial genomes (KMG-I) project.</title>
        <authorList>
            <person name="Kyrpides N."/>
        </authorList>
    </citation>
    <scope>NUCLEOTIDE SEQUENCE [LARGE SCALE GENOMIC DNA]</scope>
    <source>
        <strain evidence="1 2">DSM 13558</strain>
    </source>
</reference>
<dbReference type="AlphaFoldDB" id="A0A562JFL9"/>
<dbReference type="Pfam" id="PF08002">
    <property type="entry name" value="DUF1697"/>
    <property type="match status" value="1"/>
</dbReference>
<dbReference type="RefSeq" id="WP_145081859.1">
    <property type="nucleotide sequence ID" value="NZ_VLKH01000003.1"/>
</dbReference>
<sequence>MTVYIALLRGINVGGKNIIKMADLKRVFESIGLCEVKTYIQSGNVLFKSNESEEFLCNKIEHEIEAVFSIPVKVILRTSMELEQIISNCPFSKDEVTEAETLSEVESLYVALLTHNPLKENIECIDVYRSESDKYHIVGRNIYLLFHHSIRNSKLANNLYKLNVPTTVRNWKTLSKLSALAKSMEMKCH</sequence>
<dbReference type="PIRSF" id="PIRSF008502">
    <property type="entry name" value="UCP008502"/>
    <property type="match status" value="1"/>
</dbReference>
<evidence type="ECO:0000313" key="2">
    <source>
        <dbReference type="Proteomes" id="UP000315343"/>
    </source>
</evidence>
<organism evidence="1 2">
    <name type="scientific">Sedimentibacter saalensis</name>
    <dbReference type="NCBI Taxonomy" id="130788"/>
    <lineage>
        <taxon>Bacteria</taxon>
        <taxon>Bacillati</taxon>
        <taxon>Bacillota</taxon>
        <taxon>Tissierellia</taxon>
        <taxon>Sedimentibacter</taxon>
    </lineage>
</organism>
<dbReference type="SUPFAM" id="SSF160379">
    <property type="entry name" value="SP0830-like"/>
    <property type="match status" value="1"/>
</dbReference>
<dbReference type="InterPro" id="IPR012545">
    <property type="entry name" value="DUF1697"/>
</dbReference>
<proteinExistence type="predicted"/>
<dbReference type="Gene3D" id="3.30.70.1280">
    <property type="entry name" value="SP0830-like domains"/>
    <property type="match status" value="1"/>
</dbReference>
<dbReference type="Proteomes" id="UP000315343">
    <property type="component" value="Unassembled WGS sequence"/>
</dbReference>
<evidence type="ECO:0000313" key="1">
    <source>
        <dbReference type="EMBL" id="TWH81694.1"/>
    </source>
</evidence>
<dbReference type="EMBL" id="VLKH01000003">
    <property type="protein sequence ID" value="TWH81694.1"/>
    <property type="molecule type" value="Genomic_DNA"/>
</dbReference>
<dbReference type="PANTHER" id="PTHR36439">
    <property type="entry name" value="BLL4334 PROTEIN"/>
    <property type="match status" value="1"/>
</dbReference>
<comment type="caution">
    <text evidence="1">The sequence shown here is derived from an EMBL/GenBank/DDBJ whole genome shotgun (WGS) entry which is preliminary data.</text>
</comment>
<name>A0A562JFL9_9FIRM</name>
<keyword evidence="2" id="KW-1185">Reference proteome</keyword>
<dbReference type="OrthoDB" id="9806494at2"/>
<dbReference type="PANTHER" id="PTHR36439:SF1">
    <property type="entry name" value="DUF1697 DOMAIN-CONTAINING PROTEIN"/>
    <property type="match status" value="1"/>
</dbReference>